<dbReference type="RefSeq" id="WP_066838945.1">
    <property type="nucleotide sequence ID" value="NZ_LSTQ01000009.1"/>
</dbReference>
<dbReference type="AlphaFoldDB" id="A0A177INC1"/>
<dbReference type="PANTHER" id="PTHR24094:SF15">
    <property type="entry name" value="AMP-DEPENDENT SYNTHETASE_LIGASE DOMAIN-CONTAINING PROTEIN-RELATED"/>
    <property type="match status" value="1"/>
</dbReference>
<comment type="caution">
    <text evidence="3">The sequence shown here is derived from an EMBL/GenBank/DDBJ whole genome shotgun (WGS) entry which is preliminary data.</text>
</comment>
<keyword evidence="1" id="KW-0472">Membrane</keyword>
<dbReference type="STRING" id="1705.CA21670_10040"/>
<dbReference type="PANTHER" id="PTHR24094">
    <property type="entry name" value="SECRETED PROTEIN"/>
    <property type="match status" value="1"/>
</dbReference>
<name>A0A177INC1_9CORY</name>
<keyword evidence="1" id="KW-1133">Transmembrane helix</keyword>
<keyword evidence="1" id="KW-0812">Transmembrane</keyword>
<dbReference type="Pfam" id="PF07510">
    <property type="entry name" value="GmrSD_C"/>
    <property type="match status" value="1"/>
</dbReference>
<dbReference type="Proteomes" id="UP000076947">
    <property type="component" value="Unassembled WGS sequence"/>
</dbReference>
<dbReference type="EMBL" id="LSTQ01000009">
    <property type="protein sequence ID" value="OAH30254.1"/>
    <property type="molecule type" value="Genomic_DNA"/>
</dbReference>
<dbReference type="InterPro" id="IPR011089">
    <property type="entry name" value="GmrSD_C"/>
</dbReference>
<reference evidence="4" key="1">
    <citation type="submission" date="2016-02" db="EMBL/GenBank/DDBJ databases">
        <authorList>
            <person name="Kaur G."/>
            <person name="Nair G.R."/>
            <person name="Mayilraj S."/>
        </authorList>
    </citation>
    <scope>NUCLEOTIDE SEQUENCE [LARGE SCALE GENOMIC DNA]</scope>
    <source>
        <strain evidence="4">GA-15</strain>
    </source>
</reference>
<accession>A0A177INC1</accession>
<evidence type="ECO:0000313" key="3">
    <source>
        <dbReference type="EMBL" id="OAH30254.1"/>
    </source>
</evidence>
<gene>
    <name evidence="3" type="ORF">AYJ05_11420</name>
</gene>
<keyword evidence="4" id="KW-1185">Reference proteome</keyword>
<evidence type="ECO:0000256" key="1">
    <source>
        <dbReference type="SAM" id="Phobius"/>
    </source>
</evidence>
<feature type="domain" description="GmrSD restriction endonucleases C-terminal" evidence="2">
    <location>
        <begin position="106"/>
        <end position="244"/>
    </location>
</feature>
<dbReference type="OrthoDB" id="5196645at2"/>
<evidence type="ECO:0000259" key="2">
    <source>
        <dbReference type="Pfam" id="PF07510"/>
    </source>
</evidence>
<sequence>MTKGLKRVATVAVQILILLAIIIGVAFYNDADSRNAQPGSVETFVETAPATQEATASQPDASNHYVQALDSLRVAGRAPKTGYERELFGQAWSDDVTVEFGHNGCDTRNDILRRDLVNTEIKEGTYGCVVLSGTLHDAYSGETIDFTRGRSTSSEVQIDHIVALADAWQKGAQQWDEETRRNFANDPRNLRAVKGRLNAQKGAGDAATWLPPQRQHRCEYARDIIDVKSEYGLWVTPAEKDALHTQLATCTN</sequence>
<organism evidence="3 4">
    <name type="scientific">Corynebacterium stationis</name>
    <dbReference type="NCBI Taxonomy" id="1705"/>
    <lineage>
        <taxon>Bacteria</taxon>
        <taxon>Bacillati</taxon>
        <taxon>Actinomycetota</taxon>
        <taxon>Actinomycetes</taxon>
        <taxon>Mycobacteriales</taxon>
        <taxon>Corynebacteriaceae</taxon>
        <taxon>Corynebacterium</taxon>
    </lineage>
</organism>
<feature type="transmembrane region" description="Helical" evidence="1">
    <location>
        <begin position="7"/>
        <end position="28"/>
    </location>
</feature>
<protein>
    <submittedName>
        <fullName evidence="3">Calcium-binding protein</fullName>
    </submittedName>
</protein>
<evidence type="ECO:0000313" key="4">
    <source>
        <dbReference type="Proteomes" id="UP000076947"/>
    </source>
</evidence>
<proteinExistence type="predicted"/>